<sequence>MAGDDPMDDDERDEGRVIRLRDGHPVVRATVVLTVDPRSLADVARDATVMGDASSGVAAVDGAAGVAAAGGAADVHGTADTRDVIRRFARGLEASVVLSHRDPAMAAVVGTIGPDDVDVRITVGDGDVDGGMGGSAGVREDAPRPHETSVTDRSRAAVGMVRSGRQTPDRDGRAILSLISCAPDAERFFRSAVVTLDAIPGNQVEGISALYHVSAVDGPDSMTTVVALSTHMTVRELAKAVRAIGSHEGTDGDIRIIDVTFPQDGFSSGSGTDSSSGTGASSVGAAAGGALRDDDAGDGLADDSIRHSAVVLVPWLDMDVNATLDGDPVSYLLALSGDSDTVGMLADDWVFRDSSRDDGEVSP</sequence>
<protein>
    <submittedName>
        <fullName evidence="2">2-amino-4-hydroxy-6-hydroxymethyldihydropteridin e diphosphokinase</fullName>
    </submittedName>
</protein>
<accession>A0A087BMS8</accession>
<name>A0A087BMS8_9BIFI</name>
<dbReference type="EMBL" id="JGZD01000009">
    <property type="protein sequence ID" value="KFI72328.1"/>
    <property type="molecule type" value="Genomic_DNA"/>
</dbReference>
<keyword evidence="2" id="KW-0418">Kinase</keyword>
<dbReference type="GO" id="GO:0016301">
    <property type="term" value="F:kinase activity"/>
    <property type="evidence" value="ECO:0007669"/>
    <property type="project" value="UniProtKB-KW"/>
</dbReference>
<evidence type="ECO:0000313" key="2">
    <source>
        <dbReference type="EMBL" id="KFI72328.1"/>
    </source>
</evidence>
<evidence type="ECO:0000313" key="3">
    <source>
        <dbReference type="Proteomes" id="UP000029014"/>
    </source>
</evidence>
<dbReference type="RefSeq" id="WP_152595165.1">
    <property type="nucleotide sequence ID" value="NZ_JGZD01000009.1"/>
</dbReference>
<dbReference type="Proteomes" id="UP000029014">
    <property type="component" value="Unassembled WGS sequence"/>
</dbReference>
<comment type="caution">
    <text evidence="2">The sequence shown here is derived from an EMBL/GenBank/DDBJ whole genome shotgun (WGS) entry which is preliminary data.</text>
</comment>
<dbReference type="AlphaFoldDB" id="A0A087BMS8"/>
<organism evidence="2 3">
    <name type="scientific">Bifidobacterium minimum</name>
    <dbReference type="NCBI Taxonomy" id="1693"/>
    <lineage>
        <taxon>Bacteria</taxon>
        <taxon>Bacillati</taxon>
        <taxon>Actinomycetota</taxon>
        <taxon>Actinomycetes</taxon>
        <taxon>Bifidobacteriales</taxon>
        <taxon>Bifidobacteriaceae</taxon>
        <taxon>Bifidobacterium</taxon>
    </lineage>
</organism>
<proteinExistence type="predicted"/>
<dbReference type="STRING" id="1693.BMIN_0220"/>
<keyword evidence="2" id="KW-0808">Transferase</keyword>
<feature type="compositionally biased region" description="Basic and acidic residues" evidence="1">
    <location>
        <begin position="138"/>
        <end position="151"/>
    </location>
</feature>
<gene>
    <name evidence="2" type="ORF">BMIN_0220</name>
</gene>
<dbReference type="SUPFAM" id="SSF55083">
    <property type="entry name" value="6-hydroxymethyl-7,8-dihydropterin pyrophosphokinase, HPPK"/>
    <property type="match status" value="1"/>
</dbReference>
<dbReference type="eggNOG" id="COG0801">
    <property type="taxonomic scope" value="Bacteria"/>
</dbReference>
<keyword evidence="3" id="KW-1185">Reference proteome</keyword>
<dbReference type="InterPro" id="IPR035907">
    <property type="entry name" value="Hppk_sf"/>
</dbReference>
<feature type="region of interest" description="Disordered" evidence="1">
    <location>
        <begin position="125"/>
        <end position="151"/>
    </location>
</feature>
<reference evidence="2 3" key="1">
    <citation type="submission" date="2014-03" db="EMBL/GenBank/DDBJ databases">
        <title>Genomics of Bifidobacteria.</title>
        <authorList>
            <person name="Ventura M."/>
            <person name="Milani C."/>
            <person name="Lugli G.A."/>
        </authorList>
    </citation>
    <scope>NUCLEOTIDE SEQUENCE [LARGE SCALE GENOMIC DNA]</scope>
    <source>
        <strain evidence="2 3">LMG 11592</strain>
    </source>
</reference>
<evidence type="ECO:0000256" key="1">
    <source>
        <dbReference type="SAM" id="MobiDB-lite"/>
    </source>
</evidence>